<evidence type="ECO:0000256" key="4">
    <source>
        <dbReference type="ARBA" id="ARBA00022679"/>
    </source>
</evidence>
<keyword evidence="7" id="KW-1133">Transmembrane helix</keyword>
<feature type="region of interest" description="Disordered" evidence="10">
    <location>
        <begin position="42"/>
        <end position="114"/>
    </location>
</feature>
<feature type="compositionally biased region" description="Low complexity" evidence="10">
    <location>
        <begin position="94"/>
        <end position="106"/>
    </location>
</feature>
<accession>A0A1V8SXE0</accession>
<dbReference type="AlphaFoldDB" id="A0A1V8SXE0"/>
<keyword evidence="5" id="KW-0812">Transmembrane</keyword>
<sequence>MSIYAPRSRLRRRTIICRGLALLLTASICYFLLVSPTQVQASPVGRSSLKSQGGHAEEREARDSREGPAEAATPAAKRRTEPVQVTLEESKARTPSSSPATAAPTAEIKTASVDKHSKDDDAAFAKALQHGIDLLPTGLALKGLLSPIDETGVQLLRGLGDRVRVFAKAFAAWEAIHTTNVGEILREDGIIKRIRGLSKTKAEVRDLVKGYDALRSYIGSSEARLFPGTMAMYGNHMTLHRSFAGRGIVLTAGNDHVPYLLTGITTFRRLGCDLPIEVMYLGDNDISADLRDELEKLPGVITRDLKKMVNDVGWELAGWAAKPWAILMSSFREALFIDADALFLTSPTALFDSPQYTKTGALFFLDRNISPESKRGWLRTIIPPPYSAQVKSSRLWTGESGHQQESGVVLVDKWKHFVPLLLCARLNGQDRDSDSDKGKQGVYDMVYGDKETFWLSWELAGDVEYSFHQGGAGVMGRLNGTEEIDMEGKVKQVSLTEAAEAHKGKNITVCAPQLLHLDTDGRPLWFNGWISKDKNERSGNVDISAFQVFLEEPEYRVANGENNMWEIHEANVCCLTAPKFSTFTKEEKEVLQMILDTAKSVDWS</sequence>
<dbReference type="SUPFAM" id="SSF53448">
    <property type="entry name" value="Nucleotide-diphospho-sugar transferases"/>
    <property type="match status" value="1"/>
</dbReference>
<dbReference type="GO" id="GO:0016020">
    <property type="term" value="C:membrane"/>
    <property type="evidence" value="ECO:0007669"/>
    <property type="project" value="UniProtKB-SubCell"/>
</dbReference>
<dbReference type="GO" id="GO:0000033">
    <property type="term" value="F:alpha-1,3-mannosyltransferase activity"/>
    <property type="evidence" value="ECO:0007669"/>
    <property type="project" value="TreeGrafter"/>
</dbReference>
<evidence type="ECO:0000256" key="2">
    <source>
        <dbReference type="ARBA" id="ARBA00009105"/>
    </source>
</evidence>
<dbReference type="GO" id="GO:0005794">
    <property type="term" value="C:Golgi apparatus"/>
    <property type="evidence" value="ECO:0007669"/>
    <property type="project" value="TreeGrafter"/>
</dbReference>
<evidence type="ECO:0000256" key="1">
    <source>
        <dbReference type="ARBA" id="ARBA00004606"/>
    </source>
</evidence>
<dbReference type="InParanoid" id="A0A1V8SXE0"/>
<evidence type="ECO:0000256" key="10">
    <source>
        <dbReference type="SAM" id="MobiDB-lite"/>
    </source>
</evidence>
<feature type="compositionally biased region" description="Basic and acidic residues" evidence="10">
    <location>
        <begin position="55"/>
        <end position="68"/>
    </location>
</feature>
<comment type="caution">
    <text evidence="11">The sequence shown here is derived from an EMBL/GenBank/DDBJ whole genome shotgun (WGS) entry which is preliminary data.</text>
</comment>
<evidence type="ECO:0000256" key="5">
    <source>
        <dbReference type="ARBA" id="ARBA00022692"/>
    </source>
</evidence>
<dbReference type="InterPro" id="IPR029044">
    <property type="entry name" value="Nucleotide-diphossugar_trans"/>
</dbReference>
<evidence type="ECO:0000256" key="7">
    <source>
        <dbReference type="ARBA" id="ARBA00022989"/>
    </source>
</evidence>
<evidence type="ECO:0000256" key="9">
    <source>
        <dbReference type="ARBA" id="ARBA00023180"/>
    </source>
</evidence>
<keyword evidence="6" id="KW-0735">Signal-anchor</keyword>
<keyword evidence="12" id="KW-1185">Reference proteome</keyword>
<evidence type="ECO:0000256" key="6">
    <source>
        <dbReference type="ARBA" id="ARBA00022968"/>
    </source>
</evidence>
<dbReference type="FunCoup" id="A0A1V8SXE0">
    <property type="interactions" value="137"/>
</dbReference>
<name>A0A1V8SXE0_9PEZI</name>
<evidence type="ECO:0000313" key="12">
    <source>
        <dbReference type="Proteomes" id="UP000192596"/>
    </source>
</evidence>
<keyword evidence="4" id="KW-0808">Transferase</keyword>
<keyword evidence="8" id="KW-0472">Membrane</keyword>
<evidence type="ECO:0008006" key="13">
    <source>
        <dbReference type="Google" id="ProtNLM"/>
    </source>
</evidence>
<dbReference type="EMBL" id="NAJO01000024">
    <property type="protein sequence ID" value="OQO03572.1"/>
    <property type="molecule type" value="Genomic_DNA"/>
</dbReference>
<dbReference type="InterPro" id="IPR022751">
    <property type="entry name" value="Alpha_mannosyltransferase"/>
</dbReference>
<proteinExistence type="inferred from homology"/>
<evidence type="ECO:0000256" key="8">
    <source>
        <dbReference type="ARBA" id="ARBA00023136"/>
    </source>
</evidence>
<dbReference type="STRING" id="1507870.A0A1V8SXE0"/>
<dbReference type="OrthoDB" id="430354at2759"/>
<reference evidence="12" key="1">
    <citation type="submission" date="2017-03" db="EMBL/GenBank/DDBJ databases">
        <title>Genomes of endolithic fungi from Antarctica.</title>
        <authorList>
            <person name="Coleine C."/>
            <person name="Masonjones S."/>
            <person name="Stajich J.E."/>
        </authorList>
    </citation>
    <scope>NUCLEOTIDE SEQUENCE [LARGE SCALE GENOMIC DNA]</scope>
    <source>
        <strain evidence="12">CCFEE 5527</strain>
    </source>
</reference>
<dbReference type="PANTHER" id="PTHR31392">
    <property type="entry name" value="ALPHA-1,3-MANNOSYLTRANSFERASE MNN1-RELATED"/>
    <property type="match status" value="1"/>
</dbReference>
<dbReference type="Pfam" id="PF11051">
    <property type="entry name" value="Mannosyl_trans3"/>
    <property type="match status" value="1"/>
</dbReference>
<gene>
    <name evidence="11" type="ORF">B0A48_10236</name>
</gene>
<dbReference type="PANTHER" id="PTHR31392:SF1">
    <property type="entry name" value="ALPHA-1,3-MANNOSYLTRANSFERASE MNN1-RELATED"/>
    <property type="match status" value="1"/>
</dbReference>
<comment type="similarity">
    <text evidence="2">Belongs to the MNN1/MNT family.</text>
</comment>
<organism evidence="11 12">
    <name type="scientific">Cryoendolithus antarcticus</name>
    <dbReference type="NCBI Taxonomy" id="1507870"/>
    <lineage>
        <taxon>Eukaryota</taxon>
        <taxon>Fungi</taxon>
        <taxon>Dikarya</taxon>
        <taxon>Ascomycota</taxon>
        <taxon>Pezizomycotina</taxon>
        <taxon>Dothideomycetes</taxon>
        <taxon>Dothideomycetidae</taxon>
        <taxon>Cladosporiales</taxon>
        <taxon>Cladosporiaceae</taxon>
        <taxon>Cryoendolithus</taxon>
    </lineage>
</organism>
<keyword evidence="9" id="KW-0325">Glycoprotein</keyword>
<keyword evidence="3" id="KW-0328">Glycosyltransferase</keyword>
<comment type="subcellular location">
    <subcellularLocation>
        <location evidence="1">Membrane</location>
        <topology evidence="1">Single-pass type II membrane protein</topology>
    </subcellularLocation>
</comment>
<protein>
    <recommendedName>
        <fullName evidence="13">Alpha-1,3-mannosyltransferase</fullName>
    </recommendedName>
</protein>
<dbReference type="GO" id="GO:0006493">
    <property type="term" value="P:protein O-linked glycosylation"/>
    <property type="evidence" value="ECO:0007669"/>
    <property type="project" value="TreeGrafter"/>
</dbReference>
<evidence type="ECO:0000313" key="11">
    <source>
        <dbReference type="EMBL" id="OQO03572.1"/>
    </source>
</evidence>
<evidence type="ECO:0000256" key="3">
    <source>
        <dbReference type="ARBA" id="ARBA00022676"/>
    </source>
</evidence>
<dbReference type="Proteomes" id="UP000192596">
    <property type="component" value="Unassembled WGS sequence"/>
</dbReference>